<evidence type="ECO:0000256" key="3">
    <source>
        <dbReference type="PIRSR" id="PIRSR607837-1"/>
    </source>
</evidence>
<evidence type="ECO:0008006" key="6">
    <source>
        <dbReference type="Google" id="ProtNLM"/>
    </source>
</evidence>
<dbReference type="Pfam" id="PF05163">
    <property type="entry name" value="DinB"/>
    <property type="match status" value="1"/>
</dbReference>
<dbReference type="InterPro" id="IPR007837">
    <property type="entry name" value="DinB"/>
</dbReference>
<dbReference type="PANTHER" id="PTHR37302:SF1">
    <property type="entry name" value="PROTEIN DINB"/>
    <property type="match status" value="1"/>
</dbReference>
<gene>
    <name evidence="4" type="ORF">AKJ09_06984</name>
</gene>
<name>A0A0K1Q397_9BACT</name>
<evidence type="ECO:0000313" key="4">
    <source>
        <dbReference type="EMBL" id="AKV00321.1"/>
    </source>
</evidence>
<proteinExistence type="inferred from homology"/>
<evidence type="ECO:0000256" key="2">
    <source>
        <dbReference type="ARBA" id="ARBA00022723"/>
    </source>
</evidence>
<dbReference type="OrthoDB" id="9807509at2"/>
<feature type="binding site" evidence="3">
    <location>
        <position position="142"/>
    </location>
    <ligand>
        <name>a divalent metal cation</name>
        <dbReference type="ChEBI" id="CHEBI:60240"/>
    </ligand>
</feature>
<evidence type="ECO:0000313" key="5">
    <source>
        <dbReference type="Proteomes" id="UP000064967"/>
    </source>
</evidence>
<keyword evidence="5" id="KW-1185">Reference proteome</keyword>
<dbReference type="AlphaFoldDB" id="A0A0K1Q397"/>
<accession>A0A0K1Q397</accession>
<feature type="binding site" evidence="3">
    <location>
        <position position="146"/>
    </location>
    <ligand>
        <name>a divalent metal cation</name>
        <dbReference type="ChEBI" id="CHEBI:60240"/>
    </ligand>
</feature>
<dbReference type="Gene3D" id="1.20.120.450">
    <property type="entry name" value="dinb family like domain"/>
    <property type="match status" value="1"/>
</dbReference>
<dbReference type="PANTHER" id="PTHR37302">
    <property type="entry name" value="SLR1116 PROTEIN"/>
    <property type="match status" value="1"/>
</dbReference>
<keyword evidence="2 3" id="KW-0479">Metal-binding</keyword>
<dbReference type="EMBL" id="CP012333">
    <property type="protein sequence ID" value="AKV00321.1"/>
    <property type="molecule type" value="Genomic_DNA"/>
</dbReference>
<dbReference type="STRING" id="1391654.AKJ09_06984"/>
<sequence length="177" mass="20041">MFNAIPMPAAHEAASPTTLQLLVNHTAWANRQMFGALREVESFDSQQGSDLIRRALDHIHVVRAIFRAHLQGVPHGFTAPQRAVFPSLEELDREFDDIDRWYVETTESLSPEELARPRDVRFTDGKIVAMSPTTMLLHVVTHTIHHRGNIDVIMLQTGMPRRRDGVPDFIVSGAFPR</sequence>
<evidence type="ECO:0000256" key="1">
    <source>
        <dbReference type="ARBA" id="ARBA00008635"/>
    </source>
</evidence>
<dbReference type="RefSeq" id="WP_146651630.1">
    <property type="nucleotide sequence ID" value="NZ_CP012333.1"/>
</dbReference>
<dbReference type="KEGG" id="llu:AKJ09_06984"/>
<protein>
    <recommendedName>
        <fullName evidence="6">DinB family protein</fullName>
    </recommendedName>
</protein>
<reference evidence="4 5" key="1">
    <citation type="submission" date="2015-08" db="EMBL/GenBank/DDBJ databases">
        <authorList>
            <person name="Babu N.S."/>
            <person name="Beckwith C.J."/>
            <person name="Beseler K.G."/>
            <person name="Brison A."/>
            <person name="Carone J.V."/>
            <person name="Caskin T.P."/>
            <person name="Diamond M."/>
            <person name="Durham M.E."/>
            <person name="Foxe J.M."/>
            <person name="Go M."/>
            <person name="Henderson B.A."/>
            <person name="Jones I.B."/>
            <person name="McGettigan J.A."/>
            <person name="Micheletti S.J."/>
            <person name="Nasrallah M.E."/>
            <person name="Ortiz D."/>
            <person name="Piller C.R."/>
            <person name="Privatt S.R."/>
            <person name="Schneider S.L."/>
            <person name="Sharp S."/>
            <person name="Smith T.C."/>
            <person name="Stanton J.D."/>
            <person name="Ullery H.E."/>
            <person name="Wilson R.J."/>
            <person name="Serrano M.G."/>
            <person name="Buck G."/>
            <person name="Lee V."/>
            <person name="Wang Y."/>
            <person name="Carvalho R."/>
            <person name="Voegtly L."/>
            <person name="Shi R."/>
            <person name="Duckworth R."/>
            <person name="Johnson A."/>
            <person name="Loviza R."/>
            <person name="Walstead R."/>
            <person name="Shah Z."/>
            <person name="Kiflezghi M."/>
            <person name="Wade K."/>
            <person name="Ball S.L."/>
            <person name="Bradley K.W."/>
            <person name="Asai D.J."/>
            <person name="Bowman C.A."/>
            <person name="Russell D.A."/>
            <person name="Pope W.H."/>
            <person name="Jacobs-Sera D."/>
            <person name="Hendrix R.W."/>
            <person name="Hatfull G.F."/>
        </authorList>
    </citation>
    <scope>NUCLEOTIDE SEQUENCE [LARGE SCALE GENOMIC DNA]</scope>
    <source>
        <strain evidence="4 5">DSM 27648</strain>
    </source>
</reference>
<dbReference type="GO" id="GO:0046872">
    <property type="term" value="F:metal ion binding"/>
    <property type="evidence" value="ECO:0007669"/>
    <property type="project" value="UniProtKB-KW"/>
</dbReference>
<dbReference type="SUPFAM" id="SSF109854">
    <property type="entry name" value="DinB/YfiT-like putative metalloenzymes"/>
    <property type="match status" value="1"/>
</dbReference>
<comment type="similarity">
    <text evidence="1">Belongs to the DinB family.</text>
</comment>
<dbReference type="Proteomes" id="UP000064967">
    <property type="component" value="Chromosome"/>
</dbReference>
<organism evidence="4 5">
    <name type="scientific">Labilithrix luteola</name>
    <dbReference type="NCBI Taxonomy" id="1391654"/>
    <lineage>
        <taxon>Bacteria</taxon>
        <taxon>Pseudomonadati</taxon>
        <taxon>Myxococcota</taxon>
        <taxon>Polyangia</taxon>
        <taxon>Polyangiales</taxon>
        <taxon>Labilitrichaceae</taxon>
        <taxon>Labilithrix</taxon>
    </lineage>
</organism>
<feature type="binding site" evidence="3">
    <location>
        <position position="58"/>
    </location>
    <ligand>
        <name>a divalent metal cation</name>
        <dbReference type="ChEBI" id="CHEBI:60240"/>
    </ligand>
</feature>
<dbReference type="InterPro" id="IPR034660">
    <property type="entry name" value="DinB/YfiT-like"/>
</dbReference>